<feature type="compositionally biased region" description="Polar residues" evidence="1">
    <location>
        <begin position="70"/>
        <end position="86"/>
    </location>
</feature>
<proteinExistence type="predicted"/>
<dbReference type="GeneID" id="59330050"/>
<dbReference type="RefSeq" id="XP_037151103.1">
    <property type="nucleotide sequence ID" value="XM_037292564.1"/>
</dbReference>
<dbReference type="AlphaFoldDB" id="A0A8H6CDQ9"/>
<reference evidence="2 3" key="1">
    <citation type="journal article" date="2020" name="Genomics">
        <title>Complete, high-quality genomes from long-read metagenomic sequencing of two wolf lichen thalli reveals enigmatic genome architecture.</title>
        <authorList>
            <person name="McKenzie S.K."/>
            <person name="Walston R.F."/>
            <person name="Allen J.L."/>
        </authorList>
    </citation>
    <scope>NUCLEOTIDE SEQUENCE [LARGE SCALE GENOMIC DNA]</scope>
    <source>
        <strain evidence="2">WasteWater1</strain>
    </source>
</reference>
<feature type="region of interest" description="Disordered" evidence="1">
    <location>
        <begin position="69"/>
        <end position="96"/>
    </location>
</feature>
<evidence type="ECO:0000313" key="3">
    <source>
        <dbReference type="Proteomes" id="UP000593566"/>
    </source>
</evidence>
<evidence type="ECO:0000313" key="2">
    <source>
        <dbReference type="EMBL" id="KAF6221668.1"/>
    </source>
</evidence>
<feature type="region of interest" description="Disordered" evidence="1">
    <location>
        <begin position="1"/>
        <end position="25"/>
    </location>
</feature>
<sequence length="214" mass="23771">MQHALNRPDLSKTSQRFKSPPPLVDIKEASPRKPLFLSLSNYLVLEFSLFEMKRPRDFVKKRVQRVKSAVETQQPTASAAQETPITANPAATAEAPVQPRIDTKIINSDNAHAAIWQEALETLQKDDPEKYQVLDKVYKNAYISKNDKASRLLELSESKPDYRSLWLRAKAAGPSVSTVRQVAMTIAGVDHHQTAPIVVAATFFVIDVSGLPPA</sequence>
<name>A0A8H6CDQ9_9LECA</name>
<comment type="caution">
    <text evidence="2">The sequence shown here is derived from an EMBL/GenBank/DDBJ whole genome shotgun (WGS) entry which is preliminary data.</text>
</comment>
<dbReference type="EMBL" id="JACCJB010000013">
    <property type="protein sequence ID" value="KAF6221668.1"/>
    <property type="molecule type" value="Genomic_DNA"/>
</dbReference>
<dbReference type="Proteomes" id="UP000593566">
    <property type="component" value="Unassembled WGS sequence"/>
</dbReference>
<keyword evidence="3" id="KW-1185">Reference proteome</keyword>
<organism evidence="2 3">
    <name type="scientific">Letharia lupina</name>
    <dbReference type="NCBI Taxonomy" id="560253"/>
    <lineage>
        <taxon>Eukaryota</taxon>
        <taxon>Fungi</taxon>
        <taxon>Dikarya</taxon>
        <taxon>Ascomycota</taxon>
        <taxon>Pezizomycotina</taxon>
        <taxon>Lecanoromycetes</taxon>
        <taxon>OSLEUM clade</taxon>
        <taxon>Lecanoromycetidae</taxon>
        <taxon>Lecanorales</taxon>
        <taxon>Lecanorineae</taxon>
        <taxon>Parmeliaceae</taxon>
        <taxon>Letharia</taxon>
    </lineage>
</organism>
<gene>
    <name evidence="2" type="ORF">HO133_001636</name>
</gene>
<protein>
    <submittedName>
        <fullName evidence="2">Uncharacterized protein</fullName>
    </submittedName>
</protein>
<evidence type="ECO:0000256" key="1">
    <source>
        <dbReference type="SAM" id="MobiDB-lite"/>
    </source>
</evidence>
<accession>A0A8H6CDQ9</accession>